<reference evidence="14" key="1">
    <citation type="submission" date="2021-01" db="EMBL/GenBank/DDBJ databases">
        <authorList>
            <person name="Corre E."/>
            <person name="Pelletier E."/>
            <person name="Niang G."/>
            <person name="Scheremetjew M."/>
            <person name="Finn R."/>
            <person name="Kale V."/>
            <person name="Holt S."/>
            <person name="Cochrane G."/>
            <person name="Meng A."/>
            <person name="Brown T."/>
            <person name="Cohen L."/>
        </authorList>
    </citation>
    <scope>NUCLEOTIDE SEQUENCE</scope>
    <source>
        <strain evidence="14">UTEX LB 2760</strain>
    </source>
</reference>
<comment type="cofactor">
    <cofactor evidence="1">
        <name>FMN</name>
        <dbReference type="ChEBI" id="CHEBI:58210"/>
    </cofactor>
</comment>
<evidence type="ECO:0000256" key="10">
    <source>
        <dbReference type="ARBA" id="ARBA00048342"/>
    </source>
</evidence>
<evidence type="ECO:0000256" key="3">
    <source>
        <dbReference type="ARBA" id="ARBA00012376"/>
    </source>
</evidence>
<evidence type="ECO:0000256" key="4">
    <source>
        <dbReference type="ARBA" id="ARBA00022630"/>
    </source>
</evidence>
<evidence type="ECO:0000256" key="11">
    <source>
        <dbReference type="ARBA" id="ARBA00049447"/>
    </source>
</evidence>
<protein>
    <recommendedName>
        <fullName evidence="3">tRNA-dihydrouridine(47) synthase [NAD(P)(+)]</fullName>
        <ecNumber evidence="3">1.3.1.89</ecNumber>
    </recommendedName>
</protein>
<dbReference type="PROSITE" id="PS01136">
    <property type="entry name" value="UPF0034"/>
    <property type="match status" value="1"/>
</dbReference>
<sequence>MRSTEPSVAFATSLRCSLGGGDDRVSELKKDLKNQLVLAPLTKGGNYAFRRLCTEFGAKVTVSEMAYARKVGKGDRKERTLFVRSESEGIFGAQIATNNCAEAVSACNFAQENGAKFLDLNCGCPIREVTRRGLGSALMRKPHKLVALVERMVSECSLPITVKIRTGLEEDADAEKVLELVRGLGHVGASAVTIHGRTAQQRYSGNANWDLISKVSAESGVDVIGNGDILTAYEAKDRLADSGCLAVMTGRGALIKPWLFSEFEKHYTWNPTPMERIGVYRTLARFMKERFRDDEKGRLRSFEFLRFHMDFFSRYRYFPEEKYRERSKEYPLIQRREKADLGFKDAEVPPIEVLLQRPVDTVNVDALIGFLWDSRSDHEAARLFEEEALSLRKQTLLACPAGE</sequence>
<keyword evidence="4" id="KW-0285">Flavoprotein</keyword>
<evidence type="ECO:0000256" key="9">
    <source>
        <dbReference type="ARBA" id="ARBA00048266"/>
    </source>
</evidence>
<keyword evidence="6" id="KW-0819">tRNA processing</keyword>
<dbReference type="CDD" id="cd02801">
    <property type="entry name" value="DUS_like_FMN"/>
    <property type="match status" value="1"/>
</dbReference>
<evidence type="ECO:0000256" key="8">
    <source>
        <dbReference type="ARBA" id="ARBA00023002"/>
    </source>
</evidence>
<dbReference type="InterPro" id="IPR013785">
    <property type="entry name" value="Aldolase_TIM"/>
</dbReference>
<dbReference type="SUPFAM" id="SSF51395">
    <property type="entry name" value="FMN-linked oxidoreductases"/>
    <property type="match status" value="1"/>
</dbReference>
<dbReference type="InterPro" id="IPR018517">
    <property type="entry name" value="tRNA_hU_synthase_CS"/>
</dbReference>
<keyword evidence="5" id="KW-0288">FMN</keyword>
<evidence type="ECO:0000256" key="7">
    <source>
        <dbReference type="ARBA" id="ARBA00022857"/>
    </source>
</evidence>
<dbReference type="GO" id="GO:0050660">
    <property type="term" value="F:flavin adenine dinucleotide binding"/>
    <property type="evidence" value="ECO:0007669"/>
    <property type="project" value="InterPro"/>
</dbReference>
<evidence type="ECO:0000259" key="13">
    <source>
        <dbReference type="Pfam" id="PF01207"/>
    </source>
</evidence>
<feature type="domain" description="DUS-like FMN-binding" evidence="13">
    <location>
        <begin position="38"/>
        <end position="273"/>
    </location>
</feature>
<dbReference type="InterPro" id="IPR035587">
    <property type="entry name" value="DUS-like_FMN-bd"/>
</dbReference>
<name>A0A7S0G778_9RHOD</name>
<proteinExistence type="inferred from homology"/>
<dbReference type="EMBL" id="HBEK01019985">
    <property type="protein sequence ID" value="CAD8400889.1"/>
    <property type="molecule type" value="Transcribed_RNA"/>
</dbReference>
<dbReference type="AlphaFoldDB" id="A0A7S0G778"/>
<dbReference type="GO" id="GO:0003723">
    <property type="term" value="F:RNA binding"/>
    <property type="evidence" value="ECO:0007669"/>
    <property type="project" value="TreeGrafter"/>
</dbReference>
<evidence type="ECO:0000256" key="12">
    <source>
        <dbReference type="ARBA" id="ARBA00049513"/>
    </source>
</evidence>
<keyword evidence="7" id="KW-0521">NADP</keyword>
<evidence type="ECO:0000256" key="6">
    <source>
        <dbReference type="ARBA" id="ARBA00022694"/>
    </source>
</evidence>
<gene>
    <name evidence="14" type="ORF">RMAR0315_LOCUS10885</name>
</gene>
<dbReference type="Gene3D" id="3.20.20.70">
    <property type="entry name" value="Aldolase class I"/>
    <property type="match status" value="1"/>
</dbReference>
<evidence type="ECO:0000313" key="14">
    <source>
        <dbReference type="EMBL" id="CAD8400889.1"/>
    </source>
</evidence>
<evidence type="ECO:0000256" key="5">
    <source>
        <dbReference type="ARBA" id="ARBA00022643"/>
    </source>
</evidence>
<dbReference type="GO" id="GO:0102265">
    <property type="term" value="F:tRNA-dihydrouridine47 synthase activity"/>
    <property type="evidence" value="ECO:0007669"/>
    <property type="project" value="UniProtKB-EC"/>
</dbReference>
<comment type="catalytic activity">
    <reaction evidence="9">
        <text>5,6-dihydrouridine(47) in tRNA + NAD(+) = uridine(47) in tRNA + NADH + H(+)</text>
        <dbReference type="Rhea" id="RHEA:53364"/>
        <dbReference type="Rhea" id="RHEA-COMP:13539"/>
        <dbReference type="Rhea" id="RHEA-COMP:13540"/>
        <dbReference type="ChEBI" id="CHEBI:15378"/>
        <dbReference type="ChEBI" id="CHEBI:57540"/>
        <dbReference type="ChEBI" id="CHEBI:57945"/>
        <dbReference type="ChEBI" id="CHEBI:65315"/>
        <dbReference type="ChEBI" id="CHEBI:74443"/>
        <dbReference type="EC" id="1.3.1.89"/>
    </reaction>
    <physiologicalReaction direction="right-to-left" evidence="9">
        <dbReference type="Rhea" id="RHEA:53366"/>
    </physiologicalReaction>
</comment>
<comment type="similarity">
    <text evidence="2">Belongs to the Dus family. Dus3 subfamily.</text>
</comment>
<comment type="catalytic activity">
    <reaction evidence="12">
        <text>5,6-dihydrouridine(47) in tRNA + NADP(+) = uridine(47) in tRNA + NADPH + H(+)</text>
        <dbReference type="Rhea" id="RHEA:53360"/>
        <dbReference type="Rhea" id="RHEA-COMP:13539"/>
        <dbReference type="Rhea" id="RHEA-COMP:13540"/>
        <dbReference type="ChEBI" id="CHEBI:15378"/>
        <dbReference type="ChEBI" id="CHEBI:57783"/>
        <dbReference type="ChEBI" id="CHEBI:58349"/>
        <dbReference type="ChEBI" id="CHEBI:65315"/>
        <dbReference type="ChEBI" id="CHEBI:74443"/>
        <dbReference type="EC" id="1.3.1.89"/>
    </reaction>
    <physiologicalReaction direction="right-to-left" evidence="12">
        <dbReference type="Rhea" id="RHEA:53362"/>
    </physiologicalReaction>
</comment>
<organism evidence="14">
    <name type="scientific">Rhodosorus marinus</name>
    <dbReference type="NCBI Taxonomy" id="101924"/>
    <lineage>
        <taxon>Eukaryota</taxon>
        <taxon>Rhodophyta</taxon>
        <taxon>Stylonematophyceae</taxon>
        <taxon>Stylonematales</taxon>
        <taxon>Stylonemataceae</taxon>
        <taxon>Rhodosorus</taxon>
    </lineage>
</organism>
<comment type="catalytic activity">
    <reaction evidence="10">
        <text>a 5,6-dihydrouridine in mRNA + NAD(+) = a uridine in mRNA + NADH + H(+)</text>
        <dbReference type="Rhea" id="RHEA:69851"/>
        <dbReference type="Rhea" id="RHEA-COMP:14658"/>
        <dbReference type="Rhea" id="RHEA-COMP:17789"/>
        <dbReference type="ChEBI" id="CHEBI:15378"/>
        <dbReference type="ChEBI" id="CHEBI:57540"/>
        <dbReference type="ChEBI" id="CHEBI:57945"/>
        <dbReference type="ChEBI" id="CHEBI:65315"/>
        <dbReference type="ChEBI" id="CHEBI:74443"/>
    </reaction>
    <physiologicalReaction direction="right-to-left" evidence="10">
        <dbReference type="Rhea" id="RHEA:69853"/>
    </physiologicalReaction>
</comment>
<comment type="catalytic activity">
    <reaction evidence="11">
        <text>a 5,6-dihydrouridine in mRNA + NADP(+) = a uridine in mRNA + NADPH + H(+)</text>
        <dbReference type="Rhea" id="RHEA:69855"/>
        <dbReference type="Rhea" id="RHEA-COMP:14658"/>
        <dbReference type="Rhea" id="RHEA-COMP:17789"/>
        <dbReference type="ChEBI" id="CHEBI:15378"/>
        <dbReference type="ChEBI" id="CHEBI:57783"/>
        <dbReference type="ChEBI" id="CHEBI:58349"/>
        <dbReference type="ChEBI" id="CHEBI:65315"/>
        <dbReference type="ChEBI" id="CHEBI:74443"/>
    </reaction>
    <physiologicalReaction direction="right-to-left" evidence="11">
        <dbReference type="Rhea" id="RHEA:69857"/>
    </physiologicalReaction>
</comment>
<evidence type="ECO:0000256" key="1">
    <source>
        <dbReference type="ARBA" id="ARBA00001917"/>
    </source>
</evidence>
<evidence type="ECO:0000256" key="2">
    <source>
        <dbReference type="ARBA" id="ARBA00005451"/>
    </source>
</evidence>
<dbReference type="EC" id="1.3.1.89" evidence="3"/>
<dbReference type="PANTHER" id="PTHR45846">
    <property type="entry name" value="TRNA-DIHYDROURIDINE(47) SYNTHASE [NAD(P)(+)]-LIKE"/>
    <property type="match status" value="1"/>
</dbReference>
<keyword evidence="8" id="KW-0560">Oxidoreductase</keyword>
<dbReference type="Pfam" id="PF01207">
    <property type="entry name" value="Dus"/>
    <property type="match status" value="1"/>
</dbReference>
<dbReference type="PANTHER" id="PTHR45846:SF1">
    <property type="entry name" value="TRNA-DIHYDROURIDINE(47) SYNTHASE [NAD(P)(+)]-LIKE"/>
    <property type="match status" value="1"/>
</dbReference>
<accession>A0A7S0G778</accession>